<accession>A0ABU0A1F1</accession>
<dbReference type="EMBL" id="JAUSUG010000025">
    <property type="protein sequence ID" value="MDQ0257317.1"/>
    <property type="molecule type" value="Genomic_DNA"/>
</dbReference>
<evidence type="ECO:0000259" key="1">
    <source>
        <dbReference type="Pfam" id="PF18681"/>
    </source>
</evidence>
<name>A0ABU0A1F1_9BACI</name>
<dbReference type="RefSeq" id="WP_307330840.1">
    <property type="nucleotide sequence ID" value="NZ_JAUSUG010000025.1"/>
</dbReference>
<proteinExistence type="predicted"/>
<dbReference type="InterPro" id="IPR028990">
    <property type="entry name" value="GK1464-like"/>
</dbReference>
<dbReference type="Gene3D" id="3.30.70.1480">
    <property type="entry name" value="GK1464-like"/>
    <property type="match status" value="1"/>
</dbReference>
<gene>
    <name evidence="2" type="ORF">J2S74_004775</name>
</gene>
<feature type="domain" description="GK1464-like" evidence="1">
    <location>
        <begin position="3"/>
        <end position="97"/>
    </location>
</feature>
<organism evidence="2 3">
    <name type="scientific">Evansella vedderi</name>
    <dbReference type="NCBI Taxonomy" id="38282"/>
    <lineage>
        <taxon>Bacteria</taxon>
        <taxon>Bacillati</taxon>
        <taxon>Bacillota</taxon>
        <taxon>Bacilli</taxon>
        <taxon>Bacillales</taxon>
        <taxon>Bacillaceae</taxon>
        <taxon>Evansella</taxon>
    </lineage>
</organism>
<evidence type="ECO:0000313" key="2">
    <source>
        <dbReference type="EMBL" id="MDQ0257317.1"/>
    </source>
</evidence>
<comment type="caution">
    <text evidence="2">The sequence shown here is derived from an EMBL/GenBank/DDBJ whole genome shotgun (WGS) entry which is preliminary data.</text>
</comment>
<keyword evidence="3" id="KW-1185">Reference proteome</keyword>
<evidence type="ECO:0000313" key="3">
    <source>
        <dbReference type="Proteomes" id="UP001230005"/>
    </source>
</evidence>
<dbReference type="Proteomes" id="UP001230005">
    <property type="component" value="Unassembled WGS sequence"/>
</dbReference>
<reference evidence="2 3" key="1">
    <citation type="submission" date="2023-07" db="EMBL/GenBank/DDBJ databases">
        <title>Genomic Encyclopedia of Type Strains, Phase IV (KMG-IV): sequencing the most valuable type-strain genomes for metagenomic binning, comparative biology and taxonomic classification.</title>
        <authorList>
            <person name="Goeker M."/>
        </authorList>
    </citation>
    <scope>NUCLEOTIDE SEQUENCE [LARGE SCALE GENOMIC DNA]</scope>
    <source>
        <strain evidence="2 3">DSM 9768</strain>
    </source>
</reference>
<sequence length="102" mass="11987">MEYISRDTILDTMTDTFSTKMEQYDLDEIGIFEEHGEGDLYYIGYRVRKNDETFMVHQAYKQNDEGHLTPASSEWVIESESGDFGEFTSLDEVFRQINDINH</sequence>
<dbReference type="Pfam" id="PF18681">
    <property type="entry name" value="DUF5634"/>
    <property type="match status" value="1"/>
</dbReference>
<dbReference type="SUPFAM" id="SSF143579">
    <property type="entry name" value="GK1464-like"/>
    <property type="match status" value="1"/>
</dbReference>
<protein>
    <recommendedName>
        <fullName evidence="1">GK1464-like domain-containing protein</fullName>
    </recommendedName>
</protein>
<dbReference type="InterPro" id="IPR040915">
    <property type="entry name" value="GK1464-like_dom"/>
</dbReference>